<proteinExistence type="inferred from homology"/>
<dbReference type="Proteomes" id="UP001623330">
    <property type="component" value="Unassembled WGS sequence"/>
</dbReference>
<feature type="compositionally biased region" description="Basic and acidic residues" evidence="5">
    <location>
        <begin position="399"/>
        <end position="411"/>
    </location>
</feature>
<sequence>MDDKLVYVSPERLYLSHVSKSDSGWTSIQPKVGYIPILKANLERFRTEQLNNLTKQGGQIDVAKESAGVENNRDGGAGGSATQKIERKYRPVTQFTPSTLEDQLFMVTIVLKEEMNPSRSKALKGVNLDEATKTNIIEEFLRRAVPSYEEVVVSWTVSELSKGEHDETVIFVRFSPDKTSEFVSVVKQFSKAKNLEVHYDENTKRYINDQDTIQVQDTQVDTRNYGKLMEECVGGVQKTETMVEETDYQIDYNTLMDIPREALDQLSKEIIEFRTKVISIEKEKQVRQQYEDNERRRKHMAQLFNKLLKTKHDDDIDEEEEDDDVADEEEEGHDEEEYREMLGVWKELGPRLKRLGRRMDGARRYESDLAERHAENLRNLQRQGQDEYYGRRARDAEEIRDAEDREMHPEVVVEGAAGTGTGTGTGRGAEKEKTKAAEKESIKINFKKAMATEGQSEAVEERYGALREHRVVEELVREYLGVVDDEVVAFVYEILEGDSGDEEKQRRLAQELEDLFDEEAAEFSARLFSKM</sequence>
<organism evidence="8 9">
    <name type="scientific">Nakaseomyces bracarensis</name>
    <dbReference type="NCBI Taxonomy" id="273131"/>
    <lineage>
        <taxon>Eukaryota</taxon>
        <taxon>Fungi</taxon>
        <taxon>Dikarya</taxon>
        <taxon>Ascomycota</taxon>
        <taxon>Saccharomycotina</taxon>
        <taxon>Saccharomycetes</taxon>
        <taxon>Saccharomycetales</taxon>
        <taxon>Saccharomycetaceae</taxon>
        <taxon>Nakaseomyces</taxon>
    </lineage>
</organism>
<comment type="function">
    <text evidence="4">Component of the U1 snRNP particle, which recognizes and binds the 5'-splice site of pre-mRNA. Together with other non-snRNP factors, U1 snRNP forms the spliceosomal commitment complex, that targets pre-mRNA to the splicing pathway.</text>
</comment>
<comment type="similarity">
    <text evidence="1">Belongs to the SNU71 family.</text>
</comment>
<feature type="domain" description="U1 small nuclear ribonucleoprotein component SNU71 N-terminal" evidence="7">
    <location>
        <begin position="5"/>
        <end position="47"/>
    </location>
</feature>
<keyword evidence="3" id="KW-0747">Spliceosome</keyword>
<dbReference type="Gene3D" id="1.20.1390.10">
    <property type="entry name" value="PWI domain"/>
    <property type="match status" value="1"/>
</dbReference>
<feature type="compositionally biased region" description="Basic and acidic residues" evidence="5">
    <location>
        <begin position="428"/>
        <end position="438"/>
    </location>
</feature>
<reference evidence="8 9" key="1">
    <citation type="submission" date="2024-05" db="EMBL/GenBank/DDBJ databases">
        <title>Long read based assembly of the Candida bracarensis genome reveals expanded adhesin content.</title>
        <authorList>
            <person name="Marcet-Houben M."/>
            <person name="Ksiezopolska E."/>
            <person name="Gabaldon T."/>
        </authorList>
    </citation>
    <scope>NUCLEOTIDE SEQUENCE [LARGE SCALE GENOMIC DNA]</scope>
    <source>
        <strain evidence="8 9">CBM6</strain>
    </source>
</reference>
<evidence type="ECO:0000256" key="2">
    <source>
        <dbReference type="ARBA" id="ARBA00014280"/>
    </source>
</evidence>
<feature type="domain" description="PWI" evidence="6">
    <location>
        <begin position="472"/>
        <end position="530"/>
    </location>
</feature>
<dbReference type="InterPro" id="IPR002483">
    <property type="entry name" value="PWI_dom"/>
</dbReference>
<evidence type="ECO:0000256" key="3">
    <source>
        <dbReference type="ARBA" id="ARBA00022728"/>
    </source>
</evidence>
<dbReference type="EMBL" id="JBEVYD010000008">
    <property type="protein sequence ID" value="KAL3231088.1"/>
    <property type="molecule type" value="Genomic_DNA"/>
</dbReference>
<dbReference type="Pfam" id="PF24826">
    <property type="entry name" value="SNU71_N"/>
    <property type="match status" value="1"/>
</dbReference>
<evidence type="ECO:0000259" key="6">
    <source>
        <dbReference type="Pfam" id="PF01480"/>
    </source>
</evidence>
<evidence type="ECO:0000259" key="7">
    <source>
        <dbReference type="Pfam" id="PF24826"/>
    </source>
</evidence>
<evidence type="ECO:0000313" key="9">
    <source>
        <dbReference type="Proteomes" id="UP001623330"/>
    </source>
</evidence>
<feature type="region of interest" description="Disordered" evidence="5">
    <location>
        <begin position="309"/>
        <end position="338"/>
    </location>
</feature>
<evidence type="ECO:0000256" key="4">
    <source>
        <dbReference type="ARBA" id="ARBA00025004"/>
    </source>
</evidence>
<protein>
    <recommendedName>
        <fullName evidence="2">U1 small nuclear ribonucleoprotein component SNU71</fullName>
    </recommendedName>
</protein>
<feature type="compositionally biased region" description="Gly residues" evidence="5">
    <location>
        <begin position="417"/>
        <end position="427"/>
    </location>
</feature>
<evidence type="ECO:0000256" key="5">
    <source>
        <dbReference type="SAM" id="MobiDB-lite"/>
    </source>
</evidence>
<comment type="caution">
    <text evidence="8">The sequence shown here is derived from an EMBL/GenBank/DDBJ whole genome shotgun (WGS) entry which is preliminary data.</text>
</comment>
<keyword evidence="3" id="KW-0508">mRNA splicing</keyword>
<accession>A0ABR4NS58</accession>
<feature type="region of interest" description="Disordered" evidence="5">
    <location>
        <begin position="399"/>
        <end position="438"/>
    </location>
</feature>
<name>A0ABR4NS58_9SACH</name>
<gene>
    <name evidence="8" type="ORF">RNJ44_00727</name>
</gene>
<dbReference type="Pfam" id="PF01480">
    <property type="entry name" value="PWI"/>
    <property type="match status" value="1"/>
</dbReference>
<evidence type="ECO:0000313" key="8">
    <source>
        <dbReference type="EMBL" id="KAL3231088.1"/>
    </source>
</evidence>
<feature type="compositionally biased region" description="Acidic residues" evidence="5">
    <location>
        <begin position="315"/>
        <end position="338"/>
    </location>
</feature>
<dbReference type="InterPro" id="IPR057543">
    <property type="entry name" value="SNU71_N"/>
</dbReference>
<evidence type="ECO:0000256" key="1">
    <source>
        <dbReference type="ARBA" id="ARBA00005544"/>
    </source>
</evidence>
<keyword evidence="9" id="KW-1185">Reference proteome</keyword>
<keyword evidence="3" id="KW-0507">mRNA processing</keyword>